<proteinExistence type="predicted"/>
<dbReference type="AlphaFoldDB" id="A0A2P2KH71"/>
<reference evidence="1" key="1">
    <citation type="submission" date="2018-02" db="EMBL/GenBank/DDBJ databases">
        <title>Rhizophora mucronata_Transcriptome.</title>
        <authorList>
            <person name="Meera S.P."/>
            <person name="Sreeshan A."/>
            <person name="Augustine A."/>
        </authorList>
    </citation>
    <scope>NUCLEOTIDE SEQUENCE</scope>
    <source>
        <tissue evidence="1">Leaf</tissue>
    </source>
</reference>
<name>A0A2P2KH71_RHIMU</name>
<sequence length="73" mass="8332">MLSLLTQLALNKVGIRLSLPAPIFLFFHRHLQKLTGSLPQDSTALNLCPFHEPFPFSRAAYMKDLRPNHLCFP</sequence>
<dbReference type="EMBL" id="GGEC01024577">
    <property type="protein sequence ID" value="MBX05061.1"/>
    <property type="molecule type" value="Transcribed_RNA"/>
</dbReference>
<evidence type="ECO:0000313" key="1">
    <source>
        <dbReference type="EMBL" id="MBX05061.1"/>
    </source>
</evidence>
<protein>
    <submittedName>
        <fullName evidence="1">Uncharacterized protein MANES_09G055600</fullName>
    </submittedName>
</protein>
<accession>A0A2P2KH71</accession>
<organism evidence="1">
    <name type="scientific">Rhizophora mucronata</name>
    <name type="common">Asiatic mangrove</name>
    <dbReference type="NCBI Taxonomy" id="61149"/>
    <lineage>
        <taxon>Eukaryota</taxon>
        <taxon>Viridiplantae</taxon>
        <taxon>Streptophyta</taxon>
        <taxon>Embryophyta</taxon>
        <taxon>Tracheophyta</taxon>
        <taxon>Spermatophyta</taxon>
        <taxon>Magnoliopsida</taxon>
        <taxon>eudicotyledons</taxon>
        <taxon>Gunneridae</taxon>
        <taxon>Pentapetalae</taxon>
        <taxon>rosids</taxon>
        <taxon>fabids</taxon>
        <taxon>Malpighiales</taxon>
        <taxon>Rhizophoraceae</taxon>
        <taxon>Rhizophora</taxon>
    </lineage>
</organism>